<sequence>MVTTNVSELSVLESVEFDGEDVVLWFVVVGFVEDSEVSTARSAGVIGGWDNDEGETLTGVGFGARSDGESERGFERVRSRVV</sequence>
<accession>A0A1J3CKG7</accession>
<organism evidence="2">
    <name type="scientific">Noccaea caerulescens</name>
    <name type="common">Alpine penny-cress</name>
    <name type="synonym">Thlaspi caerulescens</name>
    <dbReference type="NCBI Taxonomy" id="107243"/>
    <lineage>
        <taxon>Eukaryota</taxon>
        <taxon>Viridiplantae</taxon>
        <taxon>Streptophyta</taxon>
        <taxon>Embryophyta</taxon>
        <taxon>Tracheophyta</taxon>
        <taxon>Spermatophyta</taxon>
        <taxon>Magnoliopsida</taxon>
        <taxon>eudicotyledons</taxon>
        <taxon>Gunneridae</taxon>
        <taxon>Pentapetalae</taxon>
        <taxon>rosids</taxon>
        <taxon>malvids</taxon>
        <taxon>Brassicales</taxon>
        <taxon>Brassicaceae</taxon>
        <taxon>Coluteocarpeae</taxon>
        <taxon>Noccaea</taxon>
    </lineage>
</organism>
<reference evidence="2" key="1">
    <citation type="submission" date="2016-07" db="EMBL/GenBank/DDBJ databases">
        <title>De novo transcriptome assembly of four accessions of the metal hyperaccumulator plant Noccaea caerulescens.</title>
        <authorList>
            <person name="Blande D."/>
            <person name="Halimaa P."/>
            <person name="Tervahauta A.I."/>
            <person name="Aarts M.G."/>
            <person name="Karenlampi S.O."/>
        </authorList>
    </citation>
    <scope>NUCLEOTIDE SEQUENCE</scope>
</reference>
<feature type="compositionally biased region" description="Basic and acidic residues" evidence="1">
    <location>
        <begin position="66"/>
        <end position="82"/>
    </location>
</feature>
<protein>
    <submittedName>
        <fullName evidence="2">Uncharacterized protein</fullName>
    </submittedName>
</protein>
<proteinExistence type="predicted"/>
<dbReference type="EMBL" id="GEVI01025984">
    <property type="protein sequence ID" value="JAU06336.1"/>
    <property type="molecule type" value="Transcribed_RNA"/>
</dbReference>
<gene>
    <name evidence="2" type="ORF">GA_TR16415_c0_g1_i1_g.52514</name>
</gene>
<feature type="region of interest" description="Disordered" evidence="1">
    <location>
        <begin position="59"/>
        <end position="82"/>
    </location>
</feature>
<name>A0A1J3CKG7_NOCCA</name>
<dbReference type="AlphaFoldDB" id="A0A1J3CKG7"/>
<evidence type="ECO:0000313" key="2">
    <source>
        <dbReference type="EMBL" id="JAU06336.1"/>
    </source>
</evidence>
<evidence type="ECO:0000256" key="1">
    <source>
        <dbReference type="SAM" id="MobiDB-lite"/>
    </source>
</evidence>